<dbReference type="EMBL" id="JBFCZG010000006">
    <property type="protein sequence ID" value="KAL3421461.1"/>
    <property type="molecule type" value="Genomic_DNA"/>
</dbReference>
<sequence length="380" mass="42549">MNRSIEQSLTSLIPRHNGSLPPQLIDLASSLLAQSRNKASNLKADEEIGRTYACANIACERLKTTLNLPKIEQRPPIPPRVYQKLYSYLDGILTGGRKRGRPPLSSANTPAKKQRTAGTVQPGSERSILQFHARTPKKSLLVSNNTERRAQIPKWIVPTIRLLCKELQLKRAYPHILAGVESILTSPSPVTTDSKQGTTKKTKREGKTPALVAAVYMFVRTRLLSKQTTGKEYSQQRKTVIDILARAGDDVEKVDAADVDAWLLELSEDGWLEMDWFQEIEEGSGVREDDAAVEEEFWSETKSTNRGLGTMMQDRVDYLSPDKRIDYKQWKAIMVAKIDELINKRHLSLPEDGDDNEMTDAHQAMRASADGLDDQVVGEA</sequence>
<keyword evidence="4" id="KW-0238">DNA-binding</keyword>
<feature type="compositionally biased region" description="Polar residues" evidence="6">
    <location>
        <begin position="105"/>
        <end position="124"/>
    </location>
</feature>
<feature type="region of interest" description="Disordered" evidence="6">
    <location>
        <begin position="94"/>
        <end position="125"/>
    </location>
</feature>
<evidence type="ECO:0000313" key="9">
    <source>
        <dbReference type="Proteomes" id="UP001629113"/>
    </source>
</evidence>
<gene>
    <name evidence="8" type="ORF">PVAG01_07906</name>
</gene>
<keyword evidence="9" id="KW-1185">Reference proteome</keyword>
<comment type="similarity">
    <text evidence="2">Belongs to the ORC6 family.</text>
</comment>
<dbReference type="Proteomes" id="UP001629113">
    <property type="component" value="Unassembled WGS sequence"/>
</dbReference>
<dbReference type="InterPro" id="IPR008721">
    <property type="entry name" value="ORC6_cyclin_first"/>
</dbReference>
<comment type="caution">
    <text evidence="8">The sequence shown here is derived from an EMBL/GenBank/DDBJ whole genome shotgun (WGS) entry which is preliminary data.</text>
</comment>
<feature type="region of interest" description="Disordered" evidence="6">
    <location>
        <begin position="349"/>
        <end position="380"/>
    </location>
</feature>
<evidence type="ECO:0000256" key="1">
    <source>
        <dbReference type="ARBA" id="ARBA00004123"/>
    </source>
</evidence>
<accession>A0ABR4PEJ7</accession>
<evidence type="ECO:0000313" key="8">
    <source>
        <dbReference type="EMBL" id="KAL3421461.1"/>
    </source>
</evidence>
<evidence type="ECO:0000256" key="5">
    <source>
        <dbReference type="ARBA" id="ARBA00023242"/>
    </source>
</evidence>
<keyword evidence="3" id="KW-0235">DNA replication</keyword>
<reference evidence="8 9" key="1">
    <citation type="submission" date="2024-06" db="EMBL/GenBank/DDBJ databases">
        <title>Complete genome of Phlyctema vagabunda strain 19-DSS-EL-015.</title>
        <authorList>
            <person name="Fiorenzani C."/>
        </authorList>
    </citation>
    <scope>NUCLEOTIDE SEQUENCE [LARGE SCALE GENOMIC DNA]</scope>
    <source>
        <strain evidence="8 9">19-DSS-EL-015</strain>
    </source>
</reference>
<keyword evidence="5" id="KW-0539">Nucleus</keyword>
<dbReference type="Pfam" id="PF05460">
    <property type="entry name" value="ORC6"/>
    <property type="match status" value="1"/>
</dbReference>
<evidence type="ECO:0000259" key="7">
    <source>
        <dbReference type="Pfam" id="PF05460"/>
    </source>
</evidence>
<name>A0ABR4PEJ7_9HELO</name>
<evidence type="ECO:0000256" key="2">
    <source>
        <dbReference type="ARBA" id="ARBA00010840"/>
    </source>
</evidence>
<comment type="subcellular location">
    <subcellularLocation>
        <location evidence="1">Nucleus</location>
    </subcellularLocation>
</comment>
<evidence type="ECO:0000256" key="4">
    <source>
        <dbReference type="ARBA" id="ARBA00023125"/>
    </source>
</evidence>
<organism evidence="8 9">
    <name type="scientific">Phlyctema vagabunda</name>
    <dbReference type="NCBI Taxonomy" id="108571"/>
    <lineage>
        <taxon>Eukaryota</taxon>
        <taxon>Fungi</taxon>
        <taxon>Dikarya</taxon>
        <taxon>Ascomycota</taxon>
        <taxon>Pezizomycotina</taxon>
        <taxon>Leotiomycetes</taxon>
        <taxon>Helotiales</taxon>
        <taxon>Dermateaceae</taxon>
        <taxon>Phlyctema</taxon>
    </lineage>
</organism>
<proteinExistence type="inferred from homology"/>
<evidence type="ECO:0000256" key="3">
    <source>
        <dbReference type="ARBA" id="ARBA00022705"/>
    </source>
</evidence>
<feature type="domain" description="ORC6 first cyclin-like" evidence="7">
    <location>
        <begin position="9"/>
        <end position="93"/>
    </location>
</feature>
<evidence type="ECO:0000256" key="6">
    <source>
        <dbReference type="SAM" id="MobiDB-lite"/>
    </source>
</evidence>
<protein>
    <submittedName>
        <fullName evidence="8">Origin recognition complex subunit 6</fullName>
    </submittedName>
</protein>